<sequence>MQQLTGTGYKTIHPHIENSKTRMERDNKDSNLLTEFLTERNPFTNDKPLRNIETGMVADSDANADEAKIIKDQIVTLDAKRPSSSNISQQPQVDPQLMSQRVTAVGQDSLNNTAELFELFELSSFPSSLFEVNGLPKQAAKATLADVIWNMGDCQAQEIPETNIVHVIDGGSLLNRIPWIKGQTFSQICMIISEKDFPTQR</sequence>
<dbReference type="AlphaFoldDB" id="A0A8B6HIM5"/>
<organism evidence="2 3">
    <name type="scientific">Mytilus galloprovincialis</name>
    <name type="common">Mediterranean mussel</name>
    <dbReference type="NCBI Taxonomy" id="29158"/>
    <lineage>
        <taxon>Eukaryota</taxon>
        <taxon>Metazoa</taxon>
        <taxon>Spiralia</taxon>
        <taxon>Lophotrochozoa</taxon>
        <taxon>Mollusca</taxon>
        <taxon>Bivalvia</taxon>
        <taxon>Autobranchia</taxon>
        <taxon>Pteriomorphia</taxon>
        <taxon>Mytilida</taxon>
        <taxon>Mytiloidea</taxon>
        <taxon>Mytilidae</taxon>
        <taxon>Mytilinae</taxon>
        <taxon>Mytilus</taxon>
    </lineage>
</organism>
<accession>A0A8B6HIM5</accession>
<gene>
    <name evidence="2" type="ORF">MGAL_10B069499</name>
</gene>
<dbReference type="EMBL" id="UYJE01010175">
    <property type="protein sequence ID" value="VDI80459.1"/>
    <property type="molecule type" value="Genomic_DNA"/>
</dbReference>
<dbReference type="Proteomes" id="UP000596742">
    <property type="component" value="Unassembled WGS sequence"/>
</dbReference>
<comment type="caution">
    <text evidence="2">The sequence shown here is derived from an EMBL/GenBank/DDBJ whole genome shotgun (WGS) entry which is preliminary data.</text>
</comment>
<dbReference type="OrthoDB" id="6753017at2759"/>
<reference evidence="2" key="1">
    <citation type="submission" date="2018-11" db="EMBL/GenBank/DDBJ databases">
        <authorList>
            <person name="Alioto T."/>
            <person name="Alioto T."/>
        </authorList>
    </citation>
    <scope>NUCLEOTIDE SEQUENCE</scope>
</reference>
<evidence type="ECO:0000313" key="2">
    <source>
        <dbReference type="EMBL" id="VDI80459.1"/>
    </source>
</evidence>
<feature type="compositionally biased region" description="Basic and acidic residues" evidence="1">
    <location>
        <begin position="14"/>
        <end position="27"/>
    </location>
</feature>
<evidence type="ECO:0000256" key="1">
    <source>
        <dbReference type="SAM" id="MobiDB-lite"/>
    </source>
</evidence>
<protein>
    <submittedName>
        <fullName evidence="2">Uncharacterized protein</fullName>
    </submittedName>
</protein>
<proteinExistence type="predicted"/>
<evidence type="ECO:0000313" key="3">
    <source>
        <dbReference type="Proteomes" id="UP000596742"/>
    </source>
</evidence>
<name>A0A8B6HIM5_MYTGA</name>
<feature type="region of interest" description="Disordered" evidence="1">
    <location>
        <begin position="1"/>
        <end position="27"/>
    </location>
</feature>
<keyword evidence="3" id="KW-1185">Reference proteome</keyword>